<dbReference type="Gene3D" id="3.40.50.300">
    <property type="entry name" value="P-loop containing nucleotide triphosphate hydrolases"/>
    <property type="match status" value="1"/>
</dbReference>
<name>A0A9D1RHB3_9BACT</name>
<dbReference type="PANTHER" id="PTHR42855">
    <property type="entry name" value="ABC TRANSPORTER ATP-BINDING SUBUNIT"/>
    <property type="match status" value="1"/>
</dbReference>
<feature type="domain" description="ABC transporter Uup C-terminal" evidence="6">
    <location>
        <begin position="133"/>
        <end position="199"/>
    </location>
</feature>
<dbReference type="InterPro" id="IPR003439">
    <property type="entry name" value="ABC_transporter-like_ATP-bd"/>
</dbReference>
<dbReference type="GO" id="GO:0005524">
    <property type="term" value="F:ATP binding"/>
    <property type="evidence" value="ECO:0007669"/>
    <property type="project" value="UniProtKB-KW"/>
</dbReference>
<evidence type="ECO:0000256" key="4">
    <source>
        <dbReference type="SAM" id="MobiDB-lite"/>
    </source>
</evidence>
<feature type="domain" description="ABC transporter" evidence="5">
    <location>
        <begin position="12"/>
        <end position="43"/>
    </location>
</feature>
<dbReference type="Proteomes" id="UP000824267">
    <property type="component" value="Unassembled WGS sequence"/>
</dbReference>
<accession>A0A9D1RHB3</accession>
<dbReference type="SUPFAM" id="SSF52540">
    <property type="entry name" value="P-loop containing nucleoside triphosphate hydrolases"/>
    <property type="match status" value="1"/>
</dbReference>
<dbReference type="PANTHER" id="PTHR42855:SF1">
    <property type="entry name" value="ABC TRANSPORTER DOMAIN-CONTAINING PROTEIN"/>
    <property type="match status" value="1"/>
</dbReference>
<feature type="non-terminal residue" evidence="7">
    <location>
        <position position="1"/>
    </location>
</feature>
<keyword evidence="2 7" id="KW-0067">ATP-binding</keyword>
<organism evidence="7 8">
    <name type="scientific">Candidatus Onthomorpha intestinigallinarum</name>
    <dbReference type="NCBI Taxonomy" id="2840880"/>
    <lineage>
        <taxon>Bacteria</taxon>
        <taxon>Pseudomonadati</taxon>
        <taxon>Bacteroidota</taxon>
        <taxon>Bacteroidia</taxon>
        <taxon>Bacteroidales</taxon>
        <taxon>Candidatus Onthomorpha</taxon>
    </lineage>
</organism>
<feature type="coiled-coil region" evidence="3">
    <location>
        <begin position="142"/>
        <end position="190"/>
    </location>
</feature>
<dbReference type="Pfam" id="PF00005">
    <property type="entry name" value="ABC_tran"/>
    <property type="match status" value="1"/>
</dbReference>
<reference evidence="7" key="1">
    <citation type="journal article" date="2021" name="PeerJ">
        <title>Extensive microbial diversity within the chicken gut microbiome revealed by metagenomics and culture.</title>
        <authorList>
            <person name="Gilroy R."/>
            <person name="Ravi A."/>
            <person name="Getino M."/>
            <person name="Pursley I."/>
            <person name="Horton D.L."/>
            <person name="Alikhan N.F."/>
            <person name="Baker D."/>
            <person name="Gharbi K."/>
            <person name="Hall N."/>
            <person name="Watson M."/>
            <person name="Adriaenssens E.M."/>
            <person name="Foster-Nyarko E."/>
            <person name="Jarju S."/>
            <person name="Secka A."/>
            <person name="Antonio M."/>
            <person name="Oren A."/>
            <person name="Chaudhuri R.R."/>
            <person name="La Ragione R."/>
            <person name="Hildebrand F."/>
            <person name="Pallen M.J."/>
        </authorList>
    </citation>
    <scope>NUCLEOTIDE SEQUENCE</scope>
    <source>
        <strain evidence="7">Gambia16-930</strain>
    </source>
</reference>
<evidence type="ECO:0000313" key="7">
    <source>
        <dbReference type="EMBL" id="HIW87113.1"/>
    </source>
</evidence>
<evidence type="ECO:0000259" key="5">
    <source>
        <dbReference type="Pfam" id="PF00005"/>
    </source>
</evidence>
<keyword evidence="1" id="KW-0547">Nucleotide-binding</keyword>
<gene>
    <name evidence="7" type="ORF">IAC47_02430</name>
</gene>
<feature type="region of interest" description="Disordered" evidence="4">
    <location>
        <begin position="107"/>
        <end position="135"/>
    </location>
</feature>
<dbReference type="InterPro" id="IPR027417">
    <property type="entry name" value="P-loop_NTPase"/>
</dbReference>
<proteinExistence type="predicted"/>
<evidence type="ECO:0000256" key="2">
    <source>
        <dbReference type="ARBA" id="ARBA00022840"/>
    </source>
</evidence>
<feature type="compositionally biased region" description="Basic and acidic residues" evidence="4">
    <location>
        <begin position="107"/>
        <end position="118"/>
    </location>
</feature>
<comment type="caution">
    <text evidence="7">The sequence shown here is derived from an EMBL/GenBank/DDBJ whole genome shotgun (WGS) entry which is preliminary data.</text>
</comment>
<evidence type="ECO:0000256" key="1">
    <source>
        <dbReference type="ARBA" id="ARBA00022741"/>
    </source>
</evidence>
<dbReference type="Gene3D" id="1.10.287.380">
    <property type="entry name" value="Valyl-tRNA synthetase, C-terminal domain"/>
    <property type="match status" value="1"/>
</dbReference>
<evidence type="ECO:0000259" key="6">
    <source>
        <dbReference type="Pfam" id="PF16326"/>
    </source>
</evidence>
<dbReference type="AlphaFoldDB" id="A0A9D1RHB3"/>
<dbReference type="EMBL" id="DXGG01000081">
    <property type="protein sequence ID" value="HIW87113.1"/>
    <property type="molecule type" value="Genomic_DNA"/>
</dbReference>
<evidence type="ECO:0000256" key="3">
    <source>
        <dbReference type="SAM" id="Coils"/>
    </source>
</evidence>
<keyword evidence="3" id="KW-0175">Coiled coil</keyword>
<dbReference type="InterPro" id="IPR037118">
    <property type="entry name" value="Val-tRNA_synth_C_sf"/>
</dbReference>
<protein>
    <submittedName>
        <fullName evidence="7">ATP-binding cassette domain-containing protein</fullName>
    </submittedName>
</protein>
<dbReference type="GO" id="GO:0016887">
    <property type="term" value="F:ATP hydrolysis activity"/>
    <property type="evidence" value="ECO:0007669"/>
    <property type="project" value="InterPro"/>
</dbReference>
<dbReference type="InterPro" id="IPR051309">
    <property type="entry name" value="ABCF_ATPase"/>
</dbReference>
<dbReference type="Pfam" id="PF16326">
    <property type="entry name" value="ABC_tran_CTD"/>
    <property type="match status" value="1"/>
</dbReference>
<sequence>FGIPPAKQFTDYSLLSGGEKRLLNLLSVLMANPNFLVLDEPTNDLDIQTQLKLENFLENYKGCLLVVSHDRHFMDSVVSYLFVFQKDGGIKEFPGNYSDYLEYEKQHRKQSPEQKNIEKPVNAKPKNRDDKPKLSYRERIEKEEIEQRLADLGRARIEIEQRLNASDLDNDELNRISEEYKNILEETDLKEMRWLELSEKEG</sequence>
<evidence type="ECO:0000313" key="8">
    <source>
        <dbReference type="Proteomes" id="UP000824267"/>
    </source>
</evidence>
<dbReference type="GO" id="GO:0003677">
    <property type="term" value="F:DNA binding"/>
    <property type="evidence" value="ECO:0007669"/>
    <property type="project" value="InterPro"/>
</dbReference>
<dbReference type="InterPro" id="IPR032524">
    <property type="entry name" value="ABC_tran_C"/>
</dbReference>
<reference evidence="7" key="2">
    <citation type="submission" date="2021-04" db="EMBL/GenBank/DDBJ databases">
        <authorList>
            <person name="Gilroy R."/>
        </authorList>
    </citation>
    <scope>NUCLEOTIDE SEQUENCE</scope>
    <source>
        <strain evidence="7">Gambia16-930</strain>
    </source>
</reference>
<feature type="compositionally biased region" description="Basic and acidic residues" evidence="4">
    <location>
        <begin position="126"/>
        <end position="135"/>
    </location>
</feature>